<organism evidence="2 3">
    <name type="scientific">Moritella viscosa</name>
    <dbReference type="NCBI Taxonomy" id="80854"/>
    <lineage>
        <taxon>Bacteria</taxon>
        <taxon>Pseudomonadati</taxon>
        <taxon>Pseudomonadota</taxon>
        <taxon>Gammaproteobacteria</taxon>
        <taxon>Alteromonadales</taxon>
        <taxon>Moritellaceae</taxon>
        <taxon>Moritella</taxon>
    </lineage>
</organism>
<evidence type="ECO:0000259" key="1">
    <source>
        <dbReference type="PROSITE" id="PS50995"/>
    </source>
</evidence>
<evidence type="ECO:0000313" key="3">
    <source>
        <dbReference type="Proteomes" id="UP000183794"/>
    </source>
</evidence>
<dbReference type="Gene3D" id="1.10.10.10">
    <property type="entry name" value="Winged helix-like DNA-binding domain superfamily/Winged helix DNA-binding domain"/>
    <property type="match status" value="1"/>
</dbReference>
<evidence type="ECO:0000313" key="2">
    <source>
        <dbReference type="EMBL" id="SGY90220.1"/>
    </source>
</evidence>
<name>A0A1K9Z7W9_9GAMM</name>
<dbReference type="InterPro" id="IPR036390">
    <property type="entry name" value="WH_DNA-bd_sf"/>
</dbReference>
<dbReference type="InterPro" id="IPR039422">
    <property type="entry name" value="MarR/SlyA-like"/>
</dbReference>
<reference evidence="2 3" key="1">
    <citation type="submission" date="2016-11" db="EMBL/GenBank/DDBJ databases">
        <authorList>
            <person name="Jaros S."/>
            <person name="Januszkiewicz K."/>
            <person name="Wedrychowicz H."/>
        </authorList>
    </citation>
    <scope>NUCLEOTIDE SEQUENCE [LARGE SCALE GENOMIC DNA]</scope>
    <source>
        <strain evidence="2">NVI 5450</strain>
    </source>
</reference>
<feature type="domain" description="HTH marR-type" evidence="1">
    <location>
        <begin position="1"/>
        <end position="128"/>
    </location>
</feature>
<dbReference type="GO" id="GO:0003700">
    <property type="term" value="F:DNA-binding transcription factor activity"/>
    <property type="evidence" value="ECO:0007669"/>
    <property type="project" value="InterPro"/>
</dbReference>
<dbReference type="EMBL" id="FPLD01000036">
    <property type="protein sequence ID" value="SGY90220.1"/>
    <property type="molecule type" value="Genomic_DNA"/>
</dbReference>
<protein>
    <submittedName>
        <fullName evidence="2">Hypothetical transcriptional regulator</fullName>
    </submittedName>
</protein>
<accession>A0A1K9Z7W9</accession>
<sequence length="134" mass="15046">MMGLAYKQFRTISNQKLAAEFDITLEMLGALRVLDYLGKVPQQTLSTALHRERSVTKRLVDNCIKRGLIEVHKSDINKKARYLALTADGLTTKINADILLQASIAEFYSPLSSNECDQLLSICKKLVQEGVFIE</sequence>
<dbReference type="PANTHER" id="PTHR33164">
    <property type="entry name" value="TRANSCRIPTIONAL REGULATOR, MARR FAMILY"/>
    <property type="match status" value="1"/>
</dbReference>
<proteinExistence type="predicted"/>
<dbReference type="InterPro" id="IPR000835">
    <property type="entry name" value="HTH_MarR-typ"/>
</dbReference>
<dbReference type="SMART" id="SM00347">
    <property type="entry name" value="HTH_MARR"/>
    <property type="match status" value="1"/>
</dbReference>
<dbReference type="Proteomes" id="UP000183794">
    <property type="component" value="Unassembled WGS sequence"/>
</dbReference>
<dbReference type="AlphaFoldDB" id="A0A1K9Z7W9"/>
<dbReference type="PROSITE" id="PS50995">
    <property type="entry name" value="HTH_MARR_2"/>
    <property type="match status" value="1"/>
</dbReference>
<gene>
    <name evidence="2" type="ORF">NVI5450_1092</name>
</gene>
<dbReference type="GO" id="GO:0006950">
    <property type="term" value="P:response to stress"/>
    <property type="evidence" value="ECO:0007669"/>
    <property type="project" value="TreeGrafter"/>
</dbReference>
<dbReference type="PANTHER" id="PTHR33164:SF43">
    <property type="entry name" value="HTH-TYPE TRANSCRIPTIONAL REPRESSOR YETL"/>
    <property type="match status" value="1"/>
</dbReference>
<dbReference type="InterPro" id="IPR036388">
    <property type="entry name" value="WH-like_DNA-bd_sf"/>
</dbReference>
<dbReference type="SUPFAM" id="SSF46785">
    <property type="entry name" value="Winged helix' DNA-binding domain"/>
    <property type="match status" value="1"/>
</dbReference>